<dbReference type="SMART" id="SM00089">
    <property type="entry name" value="PKD"/>
    <property type="match status" value="14"/>
</dbReference>
<dbReference type="EnsemblBacteria" id="ABD40720">
    <property type="protein sequence ID" value="ABD40720"/>
    <property type="gene ID" value="Mhun_0970"/>
</dbReference>
<feature type="domain" description="PKD" evidence="2">
    <location>
        <begin position="1448"/>
        <end position="1514"/>
    </location>
</feature>
<dbReference type="InterPro" id="IPR000601">
    <property type="entry name" value="PKD_dom"/>
</dbReference>
<sequence length="1528" mass="164162">MKLCIKSGVVGVILLSLILCIGTSTGDFPPISVQNAHTTITADFTADKQEGNVPFTVSFTDLSTGIRDHYEWSFGDGESSSEQNPVHTYFSPGVYSVSLTVSGTAGSDKKTRIGYISVSEPDSESVSSSEPVLTERTLDTKSSIVVQNGEITEPEDLVTVLNVPEPVSEHTVPATPAPVPAVSSIHADFSVADAVGLSPLKVSFTDLSTGLVSSWLWDFGDGTTSAAKSPIHIYQTDGTYDVSLHIEGDGSTDTITKTGIIQVITPVVSSFTAEPTEGTTPLQVKFNEQTSGTIVSREWSFGDGLFSELENPTHVYEKPGTYEVSLKVTGTHNDDILTRPSYIIVHPDLPPPTLAPTTPTPVPVSSFSPVPEPVLPTPITDNIPVLTESVPSPAPEDTRNPISVESEQVLPEPEEIVLPTDTINQISKSSEDTEVTGESIEPITTAAIHETSEPVASVSEPSVNFVCTPASGDVPLSVQFTDTSTGEYETRYWDFGDGSNSTEPAPTHIFDKPGDYPVSLTLHYAGSEEGIVKTSVISVLSPPKAPVADFSISSTEGTAPFAIVCTDQSEGEINEWIWDFGDGKVIRGKNPTHTYILPGQYSITLTVRGPGGKDELRENSVITVLEAPPVLKAKFSADPVQGHVPLDVSFHDESTGIITAWDWDFGDGISSTEQNPAHVYTNPGTYHVKLGVTGPDGTDVLVKENLIIAEKSIEPVHASFSALPISGDAPLTVAFTDKTTGDVENLTWIFGDGFTSNEKNPEHTYTKPGIYTVLLNADGPGGNDSVERTDLISVLGSALSPELIINAEPAKGTAPLTVTFGKSDVGNVMSSQWSFGDGNTSNEPSPVHTYAMPGVYTVSLTIQDFQGQSRTITKNEFVNVTMPIPPPVANFSSNGTEGYAPYSVRFTDQSLGEITEWIWDFGDGSSAKTQDAVHTYNATGSYLVSLNVKGPGGENRYSAPRPVLVKEPVPVIPESKADNISPIQTRGEEPFIISNESNQSNQSLIVVPVISEPMVVPNRTSLNVPPNESSDNQSARINGTEKIEPDILIPINKTETLTNVSKYEVGRGTDTKERSEILIPEIIVSEKTGPAPLTVDFSSSWVKENGTYLWKFGDGMTSNESEVTHTYTKPGIYSVHLTREFEGNTQEIINTNLINVTESISIPIASFSADPVSGPAPLHVTFRSESTGTISDWIWNFGDSSNGTGETVSHTYTHPGIYTVGVQVHGPDGSSTEVREDYITVGTSLTPPQARFRTDKRTGYAPLTVRFTDQSLGKVSDWKWDFGDGEISTERNPTHEFNKTGVYSVSLTVSGPSGTNQVSRKGYIVVSPEPEPLVAGFSLKPSEGIAPLSVQCTDESTGSINRYLWEFGDGAVSEFRHPSHRYTAPGSYIVKLTVYGPSGISSADQVVTVGPTYSKSDRINPSIFSSDISKKKNQSDMNDLDLSETSKPIADFAINKKSGKTPLSITCEDRSSGTIESWSWNFGDGSNSIEQNPVHSYIKPGTYTISLTVKGPYGVSTKKLRDAIQVFD</sequence>
<feature type="domain" description="PKD" evidence="2">
    <location>
        <begin position="801"/>
        <end position="881"/>
    </location>
</feature>
<dbReference type="Proteomes" id="UP000001941">
    <property type="component" value="Chromosome"/>
</dbReference>
<feature type="compositionally biased region" description="Polar residues" evidence="1">
    <location>
        <begin position="1020"/>
        <end position="1037"/>
    </location>
</feature>
<protein>
    <submittedName>
        <fullName evidence="3">PKD</fullName>
    </submittedName>
</protein>
<feature type="domain" description="PKD" evidence="2">
    <location>
        <begin position="631"/>
        <end position="697"/>
    </location>
</feature>
<evidence type="ECO:0000256" key="1">
    <source>
        <dbReference type="SAM" id="MobiDB-lite"/>
    </source>
</evidence>
<feature type="domain" description="PKD" evidence="2">
    <location>
        <begin position="1078"/>
        <end position="1138"/>
    </location>
</feature>
<dbReference type="eggNOG" id="arCOG02516">
    <property type="taxonomic scope" value="Archaea"/>
</dbReference>
<feature type="domain" description="PKD" evidence="2">
    <location>
        <begin position="716"/>
        <end position="799"/>
    </location>
</feature>
<evidence type="ECO:0000313" key="3">
    <source>
        <dbReference type="EMBL" id="ABD40720.1"/>
    </source>
</evidence>
<dbReference type="Gene3D" id="2.60.40.10">
    <property type="entry name" value="Immunoglobulins"/>
    <property type="match status" value="14"/>
</dbReference>
<dbReference type="RefSeq" id="WP_011447999.1">
    <property type="nucleotide sequence ID" value="NC_007796.1"/>
</dbReference>
<evidence type="ECO:0000313" key="4">
    <source>
        <dbReference type="Proteomes" id="UP000001941"/>
    </source>
</evidence>
<organism evidence="3 4">
    <name type="scientific">Methanospirillum hungatei JF-1 (strain ATCC 27890 / DSM 864 / NBRC 100397 / JF-1)</name>
    <dbReference type="NCBI Taxonomy" id="323259"/>
    <lineage>
        <taxon>Archaea</taxon>
        <taxon>Methanobacteriati</taxon>
        <taxon>Methanobacteriota</taxon>
        <taxon>Stenosarchaea group</taxon>
        <taxon>Methanomicrobia</taxon>
        <taxon>Methanomicrobiales</taxon>
        <taxon>Methanospirillaceae</taxon>
        <taxon>Methanospirillum</taxon>
    </lineage>
</organism>
<dbReference type="eggNOG" id="arCOG02508">
    <property type="taxonomic scope" value="Archaea"/>
</dbReference>
<dbReference type="PROSITE" id="PS50093">
    <property type="entry name" value="PKD"/>
    <property type="match status" value="14"/>
</dbReference>
<feature type="domain" description="PKD" evidence="2">
    <location>
        <begin position="185"/>
        <end position="263"/>
    </location>
</feature>
<dbReference type="HOGENOM" id="CLU_002957_0_0_2"/>
<feature type="domain" description="PKD" evidence="2">
    <location>
        <begin position="267"/>
        <end position="329"/>
    </location>
</feature>
<feature type="domain" description="PKD" evidence="2">
    <location>
        <begin position="546"/>
        <end position="612"/>
    </location>
</feature>
<dbReference type="InterPro" id="IPR022409">
    <property type="entry name" value="PKD/Chitinase_dom"/>
</dbReference>
<evidence type="ECO:0000259" key="2">
    <source>
        <dbReference type="PROSITE" id="PS50093"/>
    </source>
</evidence>
<dbReference type="EMBL" id="CP000254">
    <property type="protein sequence ID" value="ABD40720.1"/>
    <property type="molecule type" value="Genomic_DNA"/>
</dbReference>
<dbReference type="FunFam" id="2.60.40.10:FF:000270">
    <property type="entry name" value="Cell surface protein"/>
    <property type="match status" value="8"/>
</dbReference>
<dbReference type="CDD" id="cd00146">
    <property type="entry name" value="PKD"/>
    <property type="match status" value="14"/>
</dbReference>
<reference evidence="4" key="1">
    <citation type="journal article" date="2016" name="Stand. Genomic Sci.">
        <title>Complete genome sequence of Methanospirillum hungatei type strain JF1.</title>
        <authorList>
            <person name="Gunsalus R.P."/>
            <person name="Cook L.E."/>
            <person name="Crable B."/>
            <person name="Rohlin L."/>
            <person name="McDonald E."/>
            <person name="Mouttaki H."/>
            <person name="Sieber J.R."/>
            <person name="Poweleit N."/>
            <person name="Zhou H."/>
            <person name="Lapidus A.L."/>
            <person name="Daligault H.E."/>
            <person name="Land M."/>
            <person name="Gilna P."/>
            <person name="Ivanova N."/>
            <person name="Kyrpides N."/>
            <person name="Culley D.E."/>
            <person name="McInerney M.J."/>
        </authorList>
    </citation>
    <scope>NUCLEOTIDE SEQUENCE [LARGE SCALE GENOMIC DNA]</scope>
    <source>
        <strain evidence="4">ATCC 27890 / DSM 864 / NBRC 100397 / JF-1</strain>
    </source>
</reference>
<name>Q2FPD9_METHJ</name>
<dbReference type="OrthoDB" id="103676at2157"/>
<feature type="domain" description="PKD" evidence="2">
    <location>
        <begin position="461"/>
        <end position="522"/>
    </location>
</feature>
<feature type="domain" description="PKD" evidence="2">
    <location>
        <begin position="887"/>
        <end position="953"/>
    </location>
</feature>
<feature type="domain" description="PKD" evidence="2">
    <location>
        <begin position="1333"/>
        <end position="1409"/>
    </location>
</feature>
<dbReference type="STRING" id="323259.Mhun_0970"/>
<feature type="domain" description="PKD" evidence="2">
    <location>
        <begin position="40"/>
        <end position="107"/>
    </location>
</feature>
<dbReference type="InterPro" id="IPR035986">
    <property type="entry name" value="PKD_dom_sf"/>
</dbReference>
<dbReference type="InterPro" id="IPR013783">
    <property type="entry name" value="Ig-like_fold"/>
</dbReference>
<feature type="domain" description="PKD" evidence="2">
    <location>
        <begin position="1248"/>
        <end position="1314"/>
    </location>
</feature>
<proteinExistence type="predicted"/>
<dbReference type="GeneID" id="78950863"/>
<dbReference type="PANTHER" id="PTHR36842:SF1">
    <property type="entry name" value="PROTEIN TOLB"/>
    <property type="match status" value="1"/>
</dbReference>
<feature type="region of interest" description="Disordered" evidence="1">
    <location>
        <begin position="1020"/>
        <end position="1039"/>
    </location>
</feature>
<dbReference type="eggNOG" id="arCOG02510">
    <property type="taxonomic scope" value="Archaea"/>
</dbReference>
<gene>
    <name evidence="3" type="ordered locus">Mhun_0970</name>
</gene>
<dbReference type="InParanoid" id="Q2FPD9"/>
<accession>Q2FPD9</accession>
<keyword evidence="4" id="KW-1185">Reference proteome</keyword>
<dbReference type="PANTHER" id="PTHR36842">
    <property type="entry name" value="PROTEIN TOLB HOMOLOG"/>
    <property type="match status" value="1"/>
</dbReference>
<dbReference type="KEGG" id="mhu:Mhun_0970"/>
<feature type="domain" description="PKD" evidence="2">
    <location>
        <begin position="1163"/>
        <end position="1246"/>
    </location>
</feature>
<dbReference type="Pfam" id="PF18911">
    <property type="entry name" value="PKD_4"/>
    <property type="match status" value="14"/>
</dbReference>
<dbReference type="SUPFAM" id="SSF49299">
    <property type="entry name" value="PKD domain"/>
    <property type="match status" value="14"/>
</dbReference>